<evidence type="ECO:0000256" key="4">
    <source>
        <dbReference type="SAM" id="SignalP"/>
    </source>
</evidence>
<evidence type="ECO:0000259" key="6">
    <source>
        <dbReference type="SMART" id="SM01360"/>
    </source>
</evidence>
<dbReference type="PANTHER" id="PTHR40094">
    <property type="entry name" value="ALPHA-2-MACROGLOBULIN HOMOLOG"/>
    <property type="match status" value="1"/>
</dbReference>
<dbReference type="Gene3D" id="2.60.40.1930">
    <property type="match status" value="1"/>
</dbReference>
<organism evidence="7 8">
    <name type="scientific">Aggregatibacter aphrophilus ATCC 33389</name>
    <dbReference type="NCBI Taxonomy" id="985008"/>
    <lineage>
        <taxon>Bacteria</taxon>
        <taxon>Pseudomonadati</taxon>
        <taxon>Pseudomonadota</taxon>
        <taxon>Gammaproteobacteria</taxon>
        <taxon>Pasteurellales</taxon>
        <taxon>Pasteurellaceae</taxon>
        <taxon>Aggregatibacter</taxon>
    </lineage>
</organism>
<feature type="chain" id="PRO_5019483464" evidence="4">
    <location>
        <begin position="24"/>
        <end position="1923"/>
    </location>
</feature>
<dbReference type="SMART" id="SM01359">
    <property type="entry name" value="A2M_N_2"/>
    <property type="match status" value="1"/>
</dbReference>
<feature type="domain" description="Alpha-2-macroglobulin bait region" evidence="5">
    <location>
        <begin position="1017"/>
        <end position="1156"/>
    </location>
</feature>
<sequence length="1923" mass="214243">MIGKKKFVAVGAIALAVAGSVYWYQQQKTDDTNAITVKFNRIQQSDYEQTPSVIYPLNIEFSGSVAPIDKVKGEINQGVKIEPAIEGKWVWKNDHLLTFTPNQDWPTGQEYKITLEKIALNPSLTYAKSVVGTHSIKTEPFSVTQSDVEFYQDPNLAHVRHSLAHFTFSNPIDPKELEKAVEVNLVRQNQDKSLDMINPLKFKINYSDNKLDVWISSDELGLSTQPNQFVETKISQKLRAKTGVNTLEKGVSELVAIPTKYSLDNSYNQFKIINNERDEAEQVLTLNFNYGVKGKDIADNLITVLLPELPEGQSYTRTKLTEAMVNKGERIQPELILSEQPYAKAQSFRFDIPEGRCVYLQLENKFTALGGYQLKDAVGDLQCAPNYPTYISFVGKGALLSQYGDGKLTLAVRNADNVRLDIGRVQGEQLRHIANLNSGSFQKPDLGRLKFDDIANFKTETLVVNNSEPRKSDYLSVDLSQKGLPRQGIFWVKASAVNSGDDSSNDDNSNKLKDSDETSEYDYYSEQESKKVDYRLVVLTDLGIIVKKAADGTQSVFVQSIASGDPVSGATVKVISRNNTVIASQYTNRQGVALLPSLENYKQELEPVMYLVTRGADQSFLPINKSDRTLDFSRFDIRGQEISPEQNAIKAFVFNDRGIYRPGESLYIGIISKALDWQKSLAGVPLVVELTSPSGKILWQKNIRVNEGGLNSLNYPLEESAETGEWSARVYIAQGKEQTEVGSMTFQVQEFQPDTLKINTGFNGDQKLAWVAPQDLKATVHLTNLFGTPAQQRKVSANIILHSIFPSFPEYKDYQFYDNQRNKDAILLERELQDQLTDNNGDATFALNLAQEAENTVQMLYFTADGYENNSGRGVSKVQSILVSAQPWLVGYSSSQDLSYLRENSENKVSLIAIDPSLQKVSVEGLSAVLMERKYVSVLTEQASGAYKYESKMVETQLSEQPLVINRIGSEVSLNTERSGDFVLVINNQYGETVNRIPYTVIGNSNVTVAMDKNTELKLNLNKKQFMPGEEIEVAINAPYAGSGLITIERDRVYAHQWFKSTTNRSVQRIRIPANFEGSGYINVQFSRDMKSDDIFTSPLSYGVAPFSVNVNNHRLEMNVSAPKMVKSGEKVDLTLTTNKPSKAIIYAVNEGILQVAGYQQAEPLKFFFPKYALQVETLQILDLILPEFRKVLQYAQTGGDADLEMAMAAKVAANTNPFKRKVDKPVVFWSDIVDVDGSKTVSYRVPQGFNGNLKVMAIAVANDGAQMNIGQSETLVRDDVVLSPTAPITLAPNDEAQVSLSVANNTKSEQNILIQLNAAPQFRLLNNAQTSITLAPMSEGSVDFKLKATDHLGSGILYFTAAYLDEHQQPAQAERKYHISVRPLTAKQQFIKVGEVASNKQAEIQLPAVLFPQSRKQTALISPAPLVLAQGISSYLGNYDNLCTEQIISAAMPNLLFANNPEYQSLLGVLSQVGDTQALQANKEQLNKNLLRVFSLLPERQTTDDGFGLWSGLDGNDAFLTAYVAHFLIEAQEHGVKLPAAWVTPNGLFNKAVSALERLSRPDSSDDLPMLRQRAYATYLLARLGQVPSDSLMSIRSLLDRNFKAEEWQSDLTVAWLAGAYQLVKQEQDADMLISDVMAKFSDLQSQAKWSYSYYLDPLIEKSAVLYVLARHFPEQAEKLSDTLLNSIVQDLNEERYNTLSSSMVLLALDAYGKQHPEQLAKLHIQQNGQDIGQLQGVFLSAEVDADKAQLNFVNQSEQKAWYAISQAGYVQQPKAEAIKNGVEIDRTYTDKDGKPVTSVKLGDVVNVQVKVRSLQNVQQDMVITDLYPAGFEVVSRSNNDEDNINAKEDDVIYIFDFAHRDLREDRMLSYGTVGDTTTVINYQLKAVNTGKFQIPRAYAENMYNRAVNAQSADKGYIEVVQ</sequence>
<dbReference type="Gene3D" id="2.60.40.3710">
    <property type="match status" value="1"/>
</dbReference>
<dbReference type="Pfam" id="PF17972">
    <property type="entry name" value="bMG5"/>
    <property type="match status" value="1"/>
</dbReference>
<dbReference type="PANTHER" id="PTHR40094:SF1">
    <property type="entry name" value="UBIQUITIN DOMAIN-CONTAINING PROTEIN"/>
    <property type="match status" value="1"/>
</dbReference>
<dbReference type="SMART" id="SM01360">
    <property type="entry name" value="A2M"/>
    <property type="match status" value="1"/>
</dbReference>
<gene>
    <name evidence="7" type="ORF">NCTC5906_00733</name>
</gene>
<dbReference type="GO" id="GO:0004866">
    <property type="term" value="F:endopeptidase inhibitor activity"/>
    <property type="evidence" value="ECO:0007669"/>
    <property type="project" value="InterPro"/>
</dbReference>
<dbReference type="OrthoDB" id="9767116at2"/>
<feature type="region of interest" description="Disordered" evidence="3">
    <location>
        <begin position="498"/>
        <end position="524"/>
    </location>
</feature>
<feature type="domain" description="Alpha-2-macroglobulin" evidence="6">
    <location>
        <begin position="1227"/>
        <end position="1317"/>
    </location>
</feature>
<proteinExistence type="inferred from homology"/>
<dbReference type="Pfam" id="PF11974">
    <property type="entry name" value="bMG3"/>
    <property type="match status" value="1"/>
</dbReference>
<dbReference type="Pfam" id="PF00207">
    <property type="entry name" value="A2M"/>
    <property type="match status" value="1"/>
</dbReference>
<dbReference type="InterPro" id="IPR041246">
    <property type="entry name" value="Bact_MG10"/>
</dbReference>
<dbReference type="EMBL" id="LR134327">
    <property type="protein sequence ID" value="VEF41993.1"/>
    <property type="molecule type" value="Genomic_DNA"/>
</dbReference>
<accession>A0A448F800</accession>
<name>A0A448F800_AGGAP</name>
<dbReference type="RefSeq" id="WP_050332614.1">
    <property type="nucleotide sequence ID" value="NZ_AEWB02000003.1"/>
</dbReference>
<evidence type="ECO:0000256" key="1">
    <source>
        <dbReference type="ARBA" id="ARBA00010556"/>
    </source>
</evidence>
<evidence type="ECO:0000256" key="2">
    <source>
        <dbReference type="ARBA" id="ARBA00022729"/>
    </source>
</evidence>
<comment type="similarity">
    <text evidence="1">Belongs to the protease inhibitor I39 (alpha-2-macroglobulin) family. Bacterial alpha-2-macroglobulin subfamily.</text>
</comment>
<dbReference type="InterPro" id="IPR001599">
    <property type="entry name" value="Macroglobln_a2"/>
</dbReference>
<dbReference type="CDD" id="cd02891">
    <property type="entry name" value="A2M_like"/>
    <property type="match status" value="1"/>
</dbReference>
<dbReference type="Proteomes" id="UP000272690">
    <property type="component" value="Chromosome"/>
</dbReference>
<dbReference type="Gene3D" id="1.50.10.20">
    <property type="match status" value="1"/>
</dbReference>
<evidence type="ECO:0000259" key="5">
    <source>
        <dbReference type="SMART" id="SM01359"/>
    </source>
</evidence>
<reference evidence="7 8" key="1">
    <citation type="submission" date="2018-12" db="EMBL/GenBank/DDBJ databases">
        <authorList>
            <consortium name="Pathogen Informatics"/>
        </authorList>
    </citation>
    <scope>NUCLEOTIDE SEQUENCE [LARGE SCALE GENOMIC DNA]</scope>
    <source>
        <strain evidence="7 8">NCTC5906</strain>
    </source>
</reference>
<protein>
    <submittedName>
        <fullName evidence="7">Alpha-2-macroglobulin family N-terminal region</fullName>
    </submittedName>
</protein>
<dbReference type="GeneID" id="49635155"/>
<feature type="signal peptide" evidence="4">
    <location>
        <begin position="1"/>
        <end position="23"/>
    </location>
</feature>
<dbReference type="Pfam" id="PF01835">
    <property type="entry name" value="MG2"/>
    <property type="match status" value="1"/>
</dbReference>
<dbReference type="InterPro" id="IPR051802">
    <property type="entry name" value="YfhM-like"/>
</dbReference>
<evidence type="ECO:0000256" key="3">
    <source>
        <dbReference type="SAM" id="MobiDB-lite"/>
    </source>
</evidence>
<dbReference type="SUPFAM" id="SSF48239">
    <property type="entry name" value="Terpenoid cyclases/Protein prenyltransferases"/>
    <property type="match status" value="1"/>
</dbReference>
<dbReference type="InterPro" id="IPR021868">
    <property type="entry name" value="Alpha_2_Macroglob_MG3"/>
</dbReference>
<dbReference type="InterPro" id="IPR002890">
    <property type="entry name" value="MG2"/>
</dbReference>
<dbReference type="Pfam" id="PF17973">
    <property type="entry name" value="bMG10"/>
    <property type="match status" value="1"/>
</dbReference>
<evidence type="ECO:0000313" key="7">
    <source>
        <dbReference type="EMBL" id="VEF41993.1"/>
    </source>
</evidence>
<evidence type="ECO:0000313" key="8">
    <source>
        <dbReference type="Proteomes" id="UP000272690"/>
    </source>
</evidence>
<dbReference type="Pfam" id="PF07703">
    <property type="entry name" value="A2M_BRD"/>
    <property type="match status" value="1"/>
</dbReference>
<dbReference type="InterPro" id="IPR041203">
    <property type="entry name" value="Bact_A2M_MG5"/>
</dbReference>
<keyword evidence="2 4" id="KW-0732">Signal</keyword>
<dbReference type="InterPro" id="IPR011625">
    <property type="entry name" value="A2M_N_BRD"/>
</dbReference>
<dbReference type="InterPro" id="IPR008930">
    <property type="entry name" value="Terpenoid_cyclase/PrenylTrfase"/>
</dbReference>